<evidence type="ECO:0000256" key="2">
    <source>
        <dbReference type="ARBA" id="ARBA00006772"/>
    </source>
</evidence>
<feature type="transmembrane region" description="Helical" evidence="11">
    <location>
        <begin position="234"/>
        <end position="254"/>
    </location>
</feature>
<feature type="transmembrane region" description="Helical" evidence="11">
    <location>
        <begin position="474"/>
        <end position="494"/>
    </location>
</feature>
<accession>A0A0A5GI90</accession>
<keyword evidence="8 11" id="KW-0472">Membrane</keyword>
<feature type="transmembrane region" description="Helical" evidence="11">
    <location>
        <begin position="190"/>
        <end position="213"/>
    </location>
</feature>
<evidence type="ECO:0000256" key="8">
    <source>
        <dbReference type="ARBA" id="ARBA00023136"/>
    </source>
</evidence>
<dbReference type="Pfam" id="PF00939">
    <property type="entry name" value="Na_sulph_symp"/>
    <property type="match status" value="1"/>
</dbReference>
<keyword evidence="7 11" id="KW-1133">Transmembrane helix</keyword>
<evidence type="ECO:0000256" key="5">
    <source>
        <dbReference type="ARBA" id="ARBA00022692"/>
    </source>
</evidence>
<dbReference type="Proteomes" id="UP000030528">
    <property type="component" value="Unassembled WGS sequence"/>
</dbReference>
<evidence type="ECO:0000256" key="6">
    <source>
        <dbReference type="ARBA" id="ARBA00022847"/>
    </source>
</evidence>
<feature type="transmembrane region" description="Helical" evidence="11">
    <location>
        <begin position="274"/>
        <end position="296"/>
    </location>
</feature>
<organism evidence="12 13">
    <name type="scientific">Pontibacillus halophilus JSM 076056 = DSM 19796</name>
    <dbReference type="NCBI Taxonomy" id="1385510"/>
    <lineage>
        <taxon>Bacteria</taxon>
        <taxon>Bacillati</taxon>
        <taxon>Bacillota</taxon>
        <taxon>Bacilli</taxon>
        <taxon>Bacillales</taxon>
        <taxon>Bacillaceae</taxon>
        <taxon>Pontibacillus</taxon>
    </lineage>
</organism>
<dbReference type="PROSITE" id="PS01271">
    <property type="entry name" value="NA_SULFATE"/>
    <property type="match status" value="1"/>
</dbReference>
<feature type="transmembrane region" description="Helical" evidence="11">
    <location>
        <begin position="91"/>
        <end position="120"/>
    </location>
</feature>
<dbReference type="GO" id="GO:0015141">
    <property type="term" value="F:succinate transmembrane transporter activity"/>
    <property type="evidence" value="ECO:0007669"/>
    <property type="project" value="UniProtKB-ARBA"/>
</dbReference>
<feature type="transmembrane region" description="Helical" evidence="11">
    <location>
        <begin position="431"/>
        <end position="453"/>
    </location>
</feature>
<dbReference type="STRING" id="1385510.GCA_000425205_01603"/>
<dbReference type="NCBIfam" id="TIGR00785">
    <property type="entry name" value="dass"/>
    <property type="match status" value="1"/>
</dbReference>
<protein>
    <recommendedName>
        <fullName evidence="3">Sodium-dependent dicarboxylate transporter SdcS</fullName>
    </recommendedName>
    <alternativeName>
        <fullName evidence="9">Na(+)/dicarboxylate symporter</fullName>
    </alternativeName>
</protein>
<feature type="transmembrane region" description="Helical" evidence="11">
    <location>
        <begin position="514"/>
        <end position="538"/>
    </location>
</feature>
<keyword evidence="13" id="KW-1185">Reference proteome</keyword>
<evidence type="ECO:0000256" key="3">
    <source>
        <dbReference type="ARBA" id="ARBA00020150"/>
    </source>
</evidence>
<sequence length="551" mass="59645">MRDSVSMLWDTMWKGHTHVIDSIRFIASGNNGGGGTPIPSSETEKGGQPGRNLNPIFTPRQKVGLVLGPLLFLLTLLFFRPSGLSMEGVAVLASTLWIATWWITEAAPIPATALLPIVLFPLTGGLEIDATTSAYGDDNIFLFLGGFVIALALERWNLHKRIALGIIAMIGTSTERIVLGFMVATGFLSMWISNTATSMMMVPIGLAIIYQVAEAVKDEEEIDTSPGEFRFGKALMLGIAYSASIGGLGTLIGTPPNTLFAGAVENLYGIQFSFGKWMLFGVPLAIVFTLISWFYLVKIAYPMKLKELPGGKSVIEKERSELGKMSKEEQVVLTVFVLTAVLWISRSFIIQPYIPGINDAVIGIGAAILLFVIPSRNFRGQFLMDWDTAKKLPWGILLLFGGGLAIASGFKESGLAEWMGQQLTVLENVPFFLILVAVITMVIFLTEITSNTATASMMFPIMGTLAMAIGVHPYSLMVAAGIAASCAFMLPVATPPNAVVFGSGYLRIPDMVRAGIWLNVAAIFVLSLAIYLLLPLVWGVDLTIFPERFLN</sequence>
<comment type="subcellular location">
    <subcellularLocation>
        <location evidence="1">Membrane</location>
        <topology evidence="1">Multi-pass membrane protein</topology>
    </subcellularLocation>
</comment>
<evidence type="ECO:0000256" key="1">
    <source>
        <dbReference type="ARBA" id="ARBA00004141"/>
    </source>
</evidence>
<keyword evidence="5 11" id="KW-0812">Transmembrane</keyword>
<dbReference type="eggNOG" id="COG0471">
    <property type="taxonomic scope" value="Bacteria"/>
</dbReference>
<proteinExistence type="inferred from homology"/>
<name>A0A0A5GI90_9BACI</name>
<keyword evidence="4" id="KW-0813">Transport</keyword>
<evidence type="ECO:0000256" key="10">
    <source>
        <dbReference type="SAM" id="MobiDB-lite"/>
    </source>
</evidence>
<keyword evidence="6" id="KW-0769">Symport</keyword>
<evidence type="ECO:0000313" key="12">
    <source>
        <dbReference type="EMBL" id="KGX92956.1"/>
    </source>
</evidence>
<evidence type="ECO:0000256" key="9">
    <source>
        <dbReference type="ARBA" id="ARBA00031174"/>
    </source>
</evidence>
<dbReference type="EMBL" id="AVPE01000004">
    <property type="protein sequence ID" value="KGX92956.1"/>
    <property type="molecule type" value="Genomic_DNA"/>
</dbReference>
<dbReference type="InterPro" id="IPR001898">
    <property type="entry name" value="SLC13A/DASS"/>
</dbReference>
<comment type="similarity">
    <text evidence="2">Belongs to the SLC13A/DASS transporter (TC 2.A.47) family. NADC subfamily.</text>
</comment>
<comment type="caution">
    <text evidence="12">The sequence shown here is derived from an EMBL/GenBank/DDBJ whole genome shotgun (WGS) entry which is preliminary data.</text>
</comment>
<evidence type="ECO:0000256" key="11">
    <source>
        <dbReference type="SAM" id="Phobius"/>
    </source>
</evidence>
<feature type="transmembrane region" description="Helical" evidence="11">
    <location>
        <begin position="331"/>
        <end position="350"/>
    </location>
</feature>
<dbReference type="InterPro" id="IPR031312">
    <property type="entry name" value="Na/sul_symport_CS"/>
</dbReference>
<dbReference type="GO" id="GO:0015293">
    <property type="term" value="F:symporter activity"/>
    <property type="evidence" value="ECO:0007669"/>
    <property type="project" value="UniProtKB-KW"/>
</dbReference>
<dbReference type="RefSeq" id="WP_036769405.1">
    <property type="nucleotide sequence ID" value="NZ_AULI01000006.1"/>
</dbReference>
<feature type="region of interest" description="Disordered" evidence="10">
    <location>
        <begin position="31"/>
        <end position="52"/>
    </location>
</feature>
<dbReference type="PANTHER" id="PTHR10283">
    <property type="entry name" value="SOLUTE CARRIER FAMILY 13 MEMBER"/>
    <property type="match status" value="1"/>
</dbReference>
<dbReference type="PANTHER" id="PTHR10283:SF82">
    <property type="entry name" value="SOLUTE CARRIER FAMILY 13 MEMBER 2"/>
    <property type="match status" value="1"/>
</dbReference>
<gene>
    <name evidence="12" type="ORF">N781_13860</name>
</gene>
<feature type="transmembrane region" description="Helical" evidence="11">
    <location>
        <begin position="63"/>
        <end position="79"/>
    </location>
</feature>
<feature type="transmembrane region" description="Helical" evidence="11">
    <location>
        <begin position="163"/>
        <end position="184"/>
    </location>
</feature>
<dbReference type="CDD" id="cd01115">
    <property type="entry name" value="SLC13_permease"/>
    <property type="match status" value="1"/>
</dbReference>
<dbReference type="AlphaFoldDB" id="A0A0A5GI90"/>
<evidence type="ECO:0000313" key="13">
    <source>
        <dbReference type="Proteomes" id="UP000030528"/>
    </source>
</evidence>
<feature type="transmembrane region" description="Helical" evidence="11">
    <location>
        <begin position="394"/>
        <end position="411"/>
    </location>
</feature>
<evidence type="ECO:0000256" key="4">
    <source>
        <dbReference type="ARBA" id="ARBA00022448"/>
    </source>
</evidence>
<feature type="transmembrane region" description="Helical" evidence="11">
    <location>
        <begin position="140"/>
        <end position="156"/>
    </location>
</feature>
<evidence type="ECO:0000256" key="7">
    <source>
        <dbReference type="ARBA" id="ARBA00022989"/>
    </source>
</evidence>
<reference evidence="12 13" key="1">
    <citation type="submission" date="2013-08" db="EMBL/GenBank/DDBJ databases">
        <authorList>
            <person name="Huang J."/>
            <person name="Wang G."/>
        </authorList>
    </citation>
    <scope>NUCLEOTIDE SEQUENCE [LARGE SCALE GENOMIC DNA]</scope>
    <source>
        <strain evidence="12 13">JSM 076056</strain>
    </source>
</reference>
<dbReference type="GO" id="GO:0005886">
    <property type="term" value="C:plasma membrane"/>
    <property type="evidence" value="ECO:0007669"/>
    <property type="project" value="TreeGrafter"/>
</dbReference>
<feature type="transmembrane region" description="Helical" evidence="11">
    <location>
        <begin position="356"/>
        <end position="373"/>
    </location>
</feature>